<accession>A0A8J6LCN8</accession>
<gene>
    <name evidence="1" type="ORF">GEV33_014465</name>
</gene>
<reference evidence="1" key="2">
    <citation type="submission" date="2021-08" db="EMBL/GenBank/DDBJ databases">
        <authorList>
            <person name="Eriksson T."/>
        </authorList>
    </citation>
    <scope>NUCLEOTIDE SEQUENCE</scope>
    <source>
        <strain evidence="1">Stoneville</strain>
        <tissue evidence="1">Whole head</tissue>
    </source>
</reference>
<comment type="caution">
    <text evidence="1">The sequence shown here is derived from an EMBL/GenBank/DDBJ whole genome shotgun (WGS) entry which is preliminary data.</text>
</comment>
<name>A0A8J6LCN8_TENMO</name>
<evidence type="ECO:0000313" key="1">
    <source>
        <dbReference type="EMBL" id="KAH0808326.1"/>
    </source>
</evidence>
<protein>
    <submittedName>
        <fullName evidence="1">Uncharacterized protein</fullName>
    </submittedName>
</protein>
<organism evidence="1 2">
    <name type="scientific">Tenebrio molitor</name>
    <name type="common">Yellow mealworm beetle</name>
    <dbReference type="NCBI Taxonomy" id="7067"/>
    <lineage>
        <taxon>Eukaryota</taxon>
        <taxon>Metazoa</taxon>
        <taxon>Ecdysozoa</taxon>
        <taxon>Arthropoda</taxon>
        <taxon>Hexapoda</taxon>
        <taxon>Insecta</taxon>
        <taxon>Pterygota</taxon>
        <taxon>Neoptera</taxon>
        <taxon>Endopterygota</taxon>
        <taxon>Coleoptera</taxon>
        <taxon>Polyphaga</taxon>
        <taxon>Cucujiformia</taxon>
        <taxon>Tenebrionidae</taxon>
        <taxon>Tenebrio</taxon>
    </lineage>
</organism>
<reference evidence="1" key="1">
    <citation type="journal article" date="2020" name="J Insects Food Feed">
        <title>The yellow mealworm (Tenebrio molitor) genome: a resource for the emerging insects as food and feed industry.</title>
        <authorList>
            <person name="Eriksson T."/>
            <person name="Andere A."/>
            <person name="Kelstrup H."/>
            <person name="Emery V."/>
            <person name="Picard C."/>
        </authorList>
    </citation>
    <scope>NUCLEOTIDE SEQUENCE</scope>
    <source>
        <strain evidence="1">Stoneville</strain>
        <tissue evidence="1">Whole head</tissue>
    </source>
</reference>
<proteinExistence type="predicted"/>
<keyword evidence="2" id="KW-1185">Reference proteome</keyword>
<sequence length="78" mass="8971">MSQTNIADRRRYWRQLLPPEICLLTGLLSGLGHVLRTTWSYMSGLLGDYLLRTNRMSRTNVRKLATAGCELSLVKFQQ</sequence>
<evidence type="ECO:0000313" key="2">
    <source>
        <dbReference type="Proteomes" id="UP000719412"/>
    </source>
</evidence>
<dbReference type="Proteomes" id="UP000719412">
    <property type="component" value="Unassembled WGS sequence"/>
</dbReference>
<dbReference type="AlphaFoldDB" id="A0A8J6LCN8"/>
<dbReference type="EMBL" id="JABDTM020028851">
    <property type="protein sequence ID" value="KAH0808326.1"/>
    <property type="molecule type" value="Genomic_DNA"/>
</dbReference>